<accession>A0A4Y7RGB9</accession>
<dbReference type="AlphaFoldDB" id="A0A4Y7RGB9"/>
<dbReference type="GO" id="GO:0009252">
    <property type="term" value="P:peptidoglycan biosynthetic process"/>
    <property type="evidence" value="ECO:0007669"/>
    <property type="project" value="UniProtKB-UniRule"/>
</dbReference>
<keyword evidence="3" id="KW-1185">Reference proteome</keyword>
<keyword evidence="1" id="KW-1003">Cell membrane</keyword>
<keyword evidence="1" id="KW-0812">Transmembrane</keyword>
<dbReference type="HAMAP" id="MF_02077">
    <property type="entry name" value="Amj_flippase"/>
    <property type="match status" value="1"/>
</dbReference>
<keyword evidence="1" id="KW-0573">Peptidoglycan synthesis</keyword>
<evidence type="ECO:0000313" key="2">
    <source>
        <dbReference type="EMBL" id="TEB07742.1"/>
    </source>
</evidence>
<proteinExistence type="inferred from homology"/>
<dbReference type="GO" id="GO:0071555">
    <property type="term" value="P:cell wall organization"/>
    <property type="evidence" value="ECO:0007669"/>
    <property type="project" value="UniProtKB-KW"/>
</dbReference>
<dbReference type="RefSeq" id="WP_134218068.1">
    <property type="nucleotide sequence ID" value="NZ_QFGA01000001.1"/>
</dbReference>
<comment type="similarity">
    <text evidence="1">Belongs to the Amj family.</text>
</comment>
<keyword evidence="1" id="KW-0961">Cell wall biogenesis/degradation</keyword>
<dbReference type="GO" id="GO:0005886">
    <property type="term" value="C:plasma membrane"/>
    <property type="evidence" value="ECO:0007669"/>
    <property type="project" value="UniProtKB-SubCell"/>
</dbReference>
<dbReference type="GO" id="GO:0008360">
    <property type="term" value="P:regulation of cell shape"/>
    <property type="evidence" value="ECO:0007669"/>
    <property type="project" value="UniProtKB-KW"/>
</dbReference>
<dbReference type="GO" id="GO:0015648">
    <property type="term" value="F:lipid-linked peptidoglycan transporter activity"/>
    <property type="evidence" value="ECO:0007669"/>
    <property type="project" value="UniProtKB-UniRule"/>
</dbReference>
<comment type="subcellular location">
    <subcellularLocation>
        <location evidence="1">Cell membrane</location>
        <topology evidence="1">Multi-pass membrane protein</topology>
    </subcellularLocation>
</comment>
<name>A0A4Y7RGB9_9FIRM</name>
<dbReference type="Proteomes" id="UP000298324">
    <property type="component" value="Unassembled WGS sequence"/>
</dbReference>
<dbReference type="EMBL" id="QFGA01000001">
    <property type="protein sequence ID" value="TEB07742.1"/>
    <property type="molecule type" value="Genomic_DNA"/>
</dbReference>
<gene>
    <name evidence="1" type="primary">amj</name>
    <name evidence="2" type="ORF">Psch_01297</name>
</gene>
<feature type="transmembrane region" description="Helical" evidence="1">
    <location>
        <begin position="188"/>
        <end position="208"/>
    </location>
</feature>
<feature type="transmembrane region" description="Helical" evidence="1">
    <location>
        <begin position="55"/>
        <end position="72"/>
    </location>
</feature>
<evidence type="ECO:0000256" key="1">
    <source>
        <dbReference type="HAMAP-Rule" id="MF_02077"/>
    </source>
</evidence>
<keyword evidence="1" id="KW-0133">Cell shape</keyword>
<comment type="caution">
    <text evidence="2">The sequence shown here is derived from an EMBL/GenBank/DDBJ whole genome shotgun (WGS) entry which is preliminary data.</text>
</comment>
<organism evidence="2 3">
    <name type="scientific">Pelotomaculum schinkii</name>
    <dbReference type="NCBI Taxonomy" id="78350"/>
    <lineage>
        <taxon>Bacteria</taxon>
        <taxon>Bacillati</taxon>
        <taxon>Bacillota</taxon>
        <taxon>Clostridia</taxon>
        <taxon>Eubacteriales</taxon>
        <taxon>Desulfotomaculaceae</taxon>
        <taxon>Pelotomaculum</taxon>
    </lineage>
</organism>
<dbReference type="InterPro" id="IPR021260">
    <property type="entry name" value="Amj"/>
</dbReference>
<feature type="transmembrane region" description="Helical" evidence="1">
    <location>
        <begin position="156"/>
        <end position="176"/>
    </location>
</feature>
<reference evidence="2 3" key="1">
    <citation type="journal article" date="2018" name="Environ. Microbiol.">
        <title>Novel energy conservation strategies and behaviour of Pelotomaculum schinkii driving syntrophic propionate catabolism.</title>
        <authorList>
            <person name="Hidalgo-Ahumada C.A.P."/>
            <person name="Nobu M.K."/>
            <person name="Narihiro T."/>
            <person name="Tamaki H."/>
            <person name="Liu W.T."/>
            <person name="Kamagata Y."/>
            <person name="Stams A.J.M."/>
            <person name="Imachi H."/>
            <person name="Sousa D.Z."/>
        </authorList>
    </citation>
    <scope>NUCLEOTIDE SEQUENCE [LARGE SCALE GENOMIC DNA]</scope>
    <source>
        <strain evidence="2 3">HH</strain>
    </source>
</reference>
<feature type="transmembrane region" description="Helical" evidence="1">
    <location>
        <begin position="229"/>
        <end position="262"/>
    </location>
</feature>
<dbReference type="Pfam" id="PF10997">
    <property type="entry name" value="Amj"/>
    <property type="match status" value="1"/>
</dbReference>
<dbReference type="UniPathway" id="UPA00219"/>
<keyword evidence="1" id="KW-0813">Transport</keyword>
<evidence type="ECO:0000313" key="3">
    <source>
        <dbReference type="Proteomes" id="UP000298324"/>
    </source>
</evidence>
<comment type="function">
    <text evidence="1">Involved in peptidoglycan biosynthesis. Transports lipid-linked peptidoglycan precursors from the inner to the outer leaflet of the cytoplasmic membrane.</text>
</comment>
<feature type="transmembrane region" description="Helical" evidence="1">
    <location>
        <begin position="32"/>
        <end position="48"/>
    </location>
</feature>
<sequence>MERYLWNLVALTFIIHLIDTLSYSVRLSAVKSGQFALSTSLFNVFVLISRTANMLQGPLIGGLIGVSIVIGVDPVNEISKVIFASTGGTLAGIILIPTFLRVFHAAVARLESTGSLPLLVIQGLSINNIKLIAKNSILPSKQTFESIRWHDIPKRLLIFNTLLTAIYTVGVLAAFYSATLVAPEYQLAASSSSGMINGVATILLTLVVDPKAAIITDQAFRGDRPYSDVKTLVVLLIGTKLLGTLLGQIILTPAASLIAHFYQ</sequence>
<feature type="transmembrane region" description="Helical" evidence="1">
    <location>
        <begin position="78"/>
        <end position="100"/>
    </location>
</feature>
<protein>
    <recommendedName>
        <fullName evidence="1">Lipid II flippase Amj</fullName>
    </recommendedName>
</protein>
<keyword evidence="1" id="KW-1133">Transmembrane helix</keyword>
<keyword evidence="1" id="KW-0472">Membrane</keyword>
<comment type="pathway">
    <text evidence="1">Cell wall biogenesis; peptidoglycan biosynthesis.</text>
</comment>